<dbReference type="EMBL" id="QLTA01000062">
    <property type="protein sequence ID" value="RAR75301.1"/>
    <property type="molecule type" value="Genomic_DNA"/>
</dbReference>
<dbReference type="PANTHER" id="PTHR11487">
    <property type="entry name" value="THIOESTERASE"/>
    <property type="match status" value="1"/>
</dbReference>
<sequence>MSMRRPIRLLCLPCAGASATMYLGWRRTLPRWIEVVPVELPGRGSRLSEAFAKSFDDLVAQLCDEQAGELHGDFALFGHSMGALLAYGMALRLLDLGAPVPLALVVSGSPAPSRRDPGRFAGKDNDEALLADLRKQGGTPEEVLRDAELIRLTLDVLGADYRVCERFSYAGPRALPMPVHVLGGRDDDIESERLQAWGSEAGRQSTLDWFDGGHFFIRQHEGRVLSTLASRLGESAEGVRHATRVLA</sequence>
<name>A0A328YMK0_9BURK</name>
<feature type="domain" description="Thioesterase" evidence="2">
    <location>
        <begin position="8"/>
        <end position="229"/>
    </location>
</feature>
<dbReference type="PANTHER" id="PTHR11487:SF0">
    <property type="entry name" value="S-ACYL FATTY ACID SYNTHASE THIOESTERASE, MEDIUM CHAIN"/>
    <property type="match status" value="1"/>
</dbReference>
<dbReference type="Pfam" id="PF00975">
    <property type="entry name" value="Thioesterase"/>
    <property type="match status" value="1"/>
</dbReference>
<protein>
    <submittedName>
        <fullName evidence="3">Surfactin synthase thioesterase subunit</fullName>
    </submittedName>
</protein>
<comment type="caution">
    <text evidence="3">The sequence shown here is derived from an EMBL/GenBank/DDBJ whole genome shotgun (WGS) entry which is preliminary data.</text>
</comment>
<keyword evidence="4" id="KW-1185">Reference proteome</keyword>
<evidence type="ECO:0000256" key="1">
    <source>
        <dbReference type="ARBA" id="ARBA00007169"/>
    </source>
</evidence>
<evidence type="ECO:0000313" key="4">
    <source>
        <dbReference type="Proteomes" id="UP000248856"/>
    </source>
</evidence>
<dbReference type="Gene3D" id="3.40.50.1820">
    <property type="entry name" value="alpha/beta hydrolase"/>
    <property type="match status" value="1"/>
</dbReference>
<proteinExistence type="inferred from homology"/>
<gene>
    <name evidence="3" type="ORF">AX018_106214</name>
</gene>
<dbReference type="GO" id="GO:0008610">
    <property type="term" value="P:lipid biosynthetic process"/>
    <property type="evidence" value="ECO:0007669"/>
    <property type="project" value="TreeGrafter"/>
</dbReference>
<reference evidence="3 4" key="1">
    <citation type="submission" date="2018-06" db="EMBL/GenBank/DDBJ databases">
        <title>Genomic Encyclopedia of Archaeal and Bacterial Type Strains, Phase II (KMG-II): from individual species to whole genera.</title>
        <authorList>
            <person name="Goeker M."/>
        </authorList>
    </citation>
    <scope>NUCLEOTIDE SEQUENCE [LARGE SCALE GENOMIC DNA]</scope>
    <source>
        <strain evidence="3 4">CFPB 3232</strain>
    </source>
</reference>
<evidence type="ECO:0000313" key="3">
    <source>
        <dbReference type="EMBL" id="RAR75301.1"/>
    </source>
</evidence>
<organism evidence="3 4">
    <name type="scientific">Paracidovorax anthurii</name>
    <dbReference type="NCBI Taxonomy" id="78229"/>
    <lineage>
        <taxon>Bacteria</taxon>
        <taxon>Pseudomonadati</taxon>
        <taxon>Pseudomonadota</taxon>
        <taxon>Betaproteobacteria</taxon>
        <taxon>Burkholderiales</taxon>
        <taxon>Comamonadaceae</taxon>
        <taxon>Paracidovorax</taxon>
    </lineage>
</organism>
<dbReference type="InterPro" id="IPR012223">
    <property type="entry name" value="TEII"/>
</dbReference>
<evidence type="ECO:0000259" key="2">
    <source>
        <dbReference type="Pfam" id="PF00975"/>
    </source>
</evidence>
<accession>A0A328YMK0</accession>
<dbReference type="AlphaFoldDB" id="A0A328YMK0"/>
<dbReference type="Proteomes" id="UP000248856">
    <property type="component" value="Unassembled WGS sequence"/>
</dbReference>
<comment type="similarity">
    <text evidence="1">Belongs to the thioesterase family.</text>
</comment>
<dbReference type="InterPro" id="IPR029058">
    <property type="entry name" value="AB_hydrolase_fold"/>
</dbReference>
<dbReference type="InterPro" id="IPR001031">
    <property type="entry name" value="Thioesterase"/>
</dbReference>
<dbReference type="SUPFAM" id="SSF53474">
    <property type="entry name" value="alpha/beta-Hydrolases"/>
    <property type="match status" value="1"/>
</dbReference>